<evidence type="ECO:0000256" key="14">
    <source>
        <dbReference type="ARBA" id="ARBA00023008"/>
    </source>
</evidence>
<evidence type="ECO:0000256" key="5">
    <source>
        <dbReference type="ARBA" id="ARBA00022692"/>
    </source>
</evidence>
<evidence type="ECO:0000256" key="2">
    <source>
        <dbReference type="ARBA" id="ARBA00006024"/>
    </source>
</evidence>
<dbReference type="SUPFAM" id="SSF81653">
    <property type="entry name" value="Calcium ATPase, transduction domain A"/>
    <property type="match status" value="1"/>
</dbReference>
<dbReference type="Pfam" id="PF00122">
    <property type="entry name" value="E1-E2_ATPase"/>
    <property type="match status" value="1"/>
</dbReference>
<dbReference type="CDD" id="cd00371">
    <property type="entry name" value="HMA"/>
    <property type="match status" value="2"/>
</dbReference>
<dbReference type="Gene3D" id="3.40.50.1000">
    <property type="entry name" value="HAD superfamily/HAD-like"/>
    <property type="match status" value="1"/>
</dbReference>
<evidence type="ECO:0000256" key="12">
    <source>
        <dbReference type="ARBA" id="ARBA00022967"/>
    </source>
</evidence>
<evidence type="ECO:0000256" key="10">
    <source>
        <dbReference type="ARBA" id="ARBA00022840"/>
    </source>
</evidence>
<evidence type="ECO:0000313" key="20">
    <source>
        <dbReference type="EMBL" id="CAE0422116.1"/>
    </source>
</evidence>
<organism evidence="20">
    <name type="scientific">Amphora coffeiformis</name>
    <dbReference type="NCBI Taxonomy" id="265554"/>
    <lineage>
        <taxon>Eukaryota</taxon>
        <taxon>Sar</taxon>
        <taxon>Stramenopiles</taxon>
        <taxon>Ochrophyta</taxon>
        <taxon>Bacillariophyta</taxon>
        <taxon>Bacillariophyceae</taxon>
        <taxon>Bacillariophycidae</taxon>
        <taxon>Thalassiophysales</taxon>
        <taxon>Catenulaceae</taxon>
        <taxon>Amphora</taxon>
    </lineage>
</organism>
<dbReference type="SUPFAM" id="SSF55008">
    <property type="entry name" value="HMA, heavy metal-associated domain"/>
    <property type="match status" value="2"/>
</dbReference>
<dbReference type="PROSITE" id="PS01047">
    <property type="entry name" value="HMA_1"/>
    <property type="match status" value="1"/>
</dbReference>
<evidence type="ECO:0000256" key="4">
    <source>
        <dbReference type="ARBA" id="ARBA00022448"/>
    </source>
</evidence>
<feature type="domain" description="HMA" evidence="19">
    <location>
        <begin position="182"/>
        <end position="248"/>
    </location>
</feature>
<feature type="transmembrane region" description="Helical" evidence="17">
    <location>
        <begin position="574"/>
        <end position="593"/>
    </location>
</feature>
<dbReference type="SFLD" id="SFLDS00003">
    <property type="entry name" value="Haloacid_Dehalogenase"/>
    <property type="match status" value="1"/>
</dbReference>
<evidence type="ECO:0000256" key="13">
    <source>
        <dbReference type="ARBA" id="ARBA00022989"/>
    </source>
</evidence>
<dbReference type="SUPFAM" id="SSF56784">
    <property type="entry name" value="HAD-like"/>
    <property type="match status" value="1"/>
</dbReference>
<gene>
    <name evidence="20" type="ORF">ACOF00016_LOCUS18708</name>
</gene>
<dbReference type="InterPro" id="IPR036163">
    <property type="entry name" value="HMA_dom_sf"/>
</dbReference>
<dbReference type="PRINTS" id="PR00120">
    <property type="entry name" value="HATPASE"/>
</dbReference>
<dbReference type="NCBIfam" id="TIGR00003">
    <property type="entry name" value="copper ion binding protein"/>
    <property type="match status" value="2"/>
</dbReference>
<dbReference type="PANTHER" id="PTHR43520">
    <property type="entry name" value="ATP7, ISOFORM B"/>
    <property type="match status" value="1"/>
</dbReference>
<proteinExistence type="inferred from homology"/>
<dbReference type="InterPro" id="IPR006121">
    <property type="entry name" value="HMA_dom"/>
</dbReference>
<keyword evidence="15" id="KW-0406">Ion transport</keyword>
<feature type="transmembrane region" description="Helical" evidence="17">
    <location>
        <begin position="938"/>
        <end position="959"/>
    </location>
</feature>
<dbReference type="InterPro" id="IPR001757">
    <property type="entry name" value="P_typ_ATPase"/>
</dbReference>
<keyword evidence="8 17" id="KW-0547">Nucleotide-binding</keyword>
<keyword evidence="5 17" id="KW-0812">Transmembrane</keyword>
<evidence type="ECO:0000256" key="3">
    <source>
        <dbReference type="ARBA" id="ARBA00012517"/>
    </source>
</evidence>
<dbReference type="Pfam" id="PF00702">
    <property type="entry name" value="Hydrolase"/>
    <property type="match status" value="1"/>
</dbReference>
<evidence type="ECO:0000256" key="15">
    <source>
        <dbReference type="ARBA" id="ARBA00023065"/>
    </source>
</evidence>
<dbReference type="InterPro" id="IPR059000">
    <property type="entry name" value="ATPase_P-type_domA"/>
</dbReference>
<keyword evidence="13 17" id="KW-1133">Transmembrane helix</keyword>
<keyword evidence="7" id="KW-0677">Repeat</keyword>
<dbReference type="InterPro" id="IPR023299">
    <property type="entry name" value="ATPase_P-typ_cyto_dom_N"/>
</dbReference>
<dbReference type="InterPro" id="IPR023298">
    <property type="entry name" value="ATPase_P-typ_TM_dom_sf"/>
</dbReference>
<accession>A0A7S3PDR2</accession>
<dbReference type="EMBL" id="HBIM01025185">
    <property type="protein sequence ID" value="CAE0422116.1"/>
    <property type="molecule type" value="Transcribed_RNA"/>
</dbReference>
<name>A0A7S3PDR2_9STRA</name>
<evidence type="ECO:0000259" key="19">
    <source>
        <dbReference type="PROSITE" id="PS50846"/>
    </source>
</evidence>
<dbReference type="SFLD" id="SFLDG00002">
    <property type="entry name" value="C1.7:_P-type_atpase_like"/>
    <property type="match status" value="1"/>
</dbReference>
<dbReference type="GO" id="GO:0005524">
    <property type="term" value="F:ATP binding"/>
    <property type="evidence" value="ECO:0007669"/>
    <property type="project" value="UniProtKB-UniRule"/>
</dbReference>
<comment type="similarity">
    <text evidence="2 17">Belongs to the cation transport ATPase (P-type) (TC 3.A.3) family. Type IB subfamily.</text>
</comment>
<dbReference type="SFLD" id="SFLDF00027">
    <property type="entry name" value="p-type_atpase"/>
    <property type="match status" value="1"/>
</dbReference>
<dbReference type="AlphaFoldDB" id="A0A7S3PDR2"/>
<dbReference type="FunFam" id="2.70.150.10:FF:000002">
    <property type="entry name" value="Copper-transporting ATPase 1, putative"/>
    <property type="match status" value="1"/>
</dbReference>
<protein>
    <recommendedName>
        <fullName evidence="3">P-type Cu(+) transporter</fullName>
        <ecNumber evidence="3">7.2.2.8</ecNumber>
    </recommendedName>
</protein>
<dbReference type="FunFam" id="3.30.70.100:FF:000001">
    <property type="entry name" value="ATPase copper transporting beta"/>
    <property type="match status" value="2"/>
</dbReference>
<evidence type="ECO:0000256" key="18">
    <source>
        <dbReference type="SAM" id="MobiDB-lite"/>
    </source>
</evidence>
<dbReference type="GO" id="GO:0140581">
    <property type="term" value="F:P-type monovalent copper transporter activity"/>
    <property type="evidence" value="ECO:0007669"/>
    <property type="project" value="UniProtKB-EC"/>
</dbReference>
<dbReference type="PROSITE" id="PS50846">
    <property type="entry name" value="HMA_2"/>
    <property type="match status" value="2"/>
</dbReference>
<dbReference type="Pfam" id="PF00403">
    <property type="entry name" value="HMA"/>
    <property type="match status" value="2"/>
</dbReference>
<dbReference type="GO" id="GO:0016020">
    <property type="term" value="C:membrane"/>
    <property type="evidence" value="ECO:0007669"/>
    <property type="project" value="UniProtKB-SubCell"/>
</dbReference>
<evidence type="ECO:0000256" key="7">
    <source>
        <dbReference type="ARBA" id="ARBA00022737"/>
    </source>
</evidence>
<feature type="transmembrane region" description="Helical" evidence="17">
    <location>
        <begin position="971"/>
        <end position="992"/>
    </location>
</feature>
<feature type="transmembrane region" description="Helical" evidence="17">
    <location>
        <begin position="613"/>
        <end position="634"/>
    </location>
</feature>
<dbReference type="InterPro" id="IPR023214">
    <property type="entry name" value="HAD_sf"/>
</dbReference>
<keyword evidence="4" id="KW-0813">Transport</keyword>
<dbReference type="InterPro" id="IPR027256">
    <property type="entry name" value="P-typ_ATPase_IB"/>
</dbReference>
<dbReference type="InterPro" id="IPR036412">
    <property type="entry name" value="HAD-like_sf"/>
</dbReference>
<feature type="domain" description="HMA" evidence="19">
    <location>
        <begin position="89"/>
        <end position="155"/>
    </location>
</feature>
<dbReference type="CDD" id="cd02094">
    <property type="entry name" value="P-type_ATPase_Cu-like"/>
    <property type="match status" value="1"/>
</dbReference>
<dbReference type="Gene3D" id="3.30.70.100">
    <property type="match status" value="2"/>
</dbReference>
<evidence type="ECO:0000256" key="1">
    <source>
        <dbReference type="ARBA" id="ARBA00004127"/>
    </source>
</evidence>
<dbReference type="InterPro" id="IPR018303">
    <property type="entry name" value="ATPase_P-typ_P_site"/>
</dbReference>
<dbReference type="PROSITE" id="PS00154">
    <property type="entry name" value="ATPASE_E1_E2"/>
    <property type="match status" value="1"/>
</dbReference>
<reference evidence="20" key="1">
    <citation type="submission" date="2021-01" db="EMBL/GenBank/DDBJ databases">
        <authorList>
            <person name="Corre E."/>
            <person name="Pelletier E."/>
            <person name="Niang G."/>
            <person name="Scheremetjew M."/>
            <person name="Finn R."/>
            <person name="Kale V."/>
            <person name="Holt S."/>
            <person name="Cochrane G."/>
            <person name="Meng A."/>
            <person name="Brown T."/>
            <person name="Cohen L."/>
        </authorList>
    </citation>
    <scope>NUCLEOTIDE SEQUENCE</scope>
    <source>
        <strain evidence="20">CCMP127</strain>
    </source>
</reference>
<keyword evidence="9" id="KW-0187">Copper transport</keyword>
<dbReference type="InterPro" id="IPR017969">
    <property type="entry name" value="Heavy-metal-associated_CS"/>
</dbReference>
<sequence>MSEGCPVCRSPSCNCGDNCRCTEEFCCSNATSLLQSLDKKKSPKRTEGCCSKKPAASSVDEKGERQGDPLAPPPLQVKGGYSPLAAVHKIADLNLEGMTCGGCSGTIQTALQTLSGIREVRISLEDHSAIVEWEEPPLNLLQIADTIESVGFHVKTIRERVQEEVPVVKETPVQKATCDDLQKVTLAISGMTCSMCSQAITRAVDELEGVDSVVVALSTDSAMIKFHPERITMNQIQEAIEDIGYDVENVEIDSPQERRGSSGDGGAEPTETVEERWQRLAKRQTRKVKQRRRAFFWSFAGAFPILFFSMILPHFVSLGFLEKEINIAGRSFFLEGFVFWLLATPVQFLSGWDFYRMAFMNLRIGTAGMDVLVALGTTASYGYACWGLWKNDHESTHFFETSATLICFILAGKWMQTSAVRRTSEALTELMKLQSPTAIKVTPGKMAPHPGRFNPLEDHYREETVPINQIHEGDLVKIIRGSSIPVDGRIAFGEMCVDESCVTGESMSVLKTVASDVLGGTICVETSQEGSGAVFVEVTGVGADTALSQIIELVQDAQTRSVPIQSFADSVSSVFVPSVCFISLLTYMAWYALCMSGVVPASWYEDLHEGPATFSLTFGIACLVISCPCALGLATPTAVMVGSGTGARLGVLMKGGEALEVASKVDTIVFDKTGTLTKGQPCVSDFHQFDPNLDSKNLLWMLGSLEKNSEHPLAQAVVSYAEEELGTTYLAEKPFVQPKMFKALTGRGASGVLNECHVAVGNRPFASESGIEIHDDIEYYMQILEREGKTAVLVSVNGTVCLVMGIADRLKSDATASVAFLRDNMKMDVWMVTGDNRNTARAIARQLGLPENRVISEALPAAKVQKVRSLQAQDRIVAMVGDGINDSPALAESDVGISLGSGAKIATEASDMVLVRGNVADVCTALHLSHTIFRRIQLNLLFSLLYNCFGIPIAAGMFYPLVQRRLPPMLAGLAMALSSVSVVLSSLTLRFYRPPSVTRRPSSVTAWAREMERRGRSAEGNELRENLLVNDHLARSDFTETTAIVNNRSSNGNAQDNIV</sequence>
<feature type="region of interest" description="Disordered" evidence="18">
    <location>
        <begin position="254"/>
        <end position="276"/>
    </location>
</feature>
<feature type="region of interest" description="Disordered" evidence="18">
    <location>
        <begin position="38"/>
        <end position="75"/>
    </location>
</feature>
<evidence type="ECO:0000256" key="16">
    <source>
        <dbReference type="ARBA" id="ARBA00023136"/>
    </source>
</evidence>
<evidence type="ECO:0000256" key="8">
    <source>
        <dbReference type="ARBA" id="ARBA00022741"/>
    </source>
</evidence>
<dbReference type="GO" id="GO:0005507">
    <property type="term" value="F:copper ion binding"/>
    <property type="evidence" value="ECO:0007669"/>
    <property type="project" value="InterPro"/>
</dbReference>
<dbReference type="PANTHER" id="PTHR43520:SF8">
    <property type="entry name" value="P-TYPE CU(+) TRANSPORTER"/>
    <property type="match status" value="1"/>
</dbReference>
<keyword evidence="16 17" id="KW-0472">Membrane</keyword>
<dbReference type="SUPFAM" id="SSF81665">
    <property type="entry name" value="Calcium ATPase, transmembrane domain M"/>
    <property type="match status" value="1"/>
</dbReference>
<evidence type="ECO:0000256" key="11">
    <source>
        <dbReference type="ARBA" id="ARBA00022842"/>
    </source>
</evidence>
<keyword evidence="14" id="KW-0186">Copper</keyword>
<dbReference type="InterPro" id="IPR044492">
    <property type="entry name" value="P_typ_ATPase_HD_dom"/>
</dbReference>
<keyword evidence="11" id="KW-0460">Magnesium</keyword>
<dbReference type="GO" id="GO:0012505">
    <property type="term" value="C:endomembrane system"/>
    <property type="evidence" value="ECO:0007669"/>
    <property type="project" value="UniProtKB-SubCell"/>
</dbReference>
<dbReference type="Gene3D" id="3.40.1110.10">
    <property type="entry name" value="Calcium-transporting ATPase, cytoplasmic domain N"/>
    <property type="match status" value="2"/>
</dbReference>
<dbReference type="GO" id="GO:0016887">
    <property type="term" value="F:ATP hydrolysis activity"/>
    <property type="evidence" value="ECO:0007669"/>
    <property type="project" value="InterPro"/>
</dbReference>
<dbReference type="Gene3D" id="2.70.150.10">
    <property type="entry name" value="Calcium-transporting ATPase, cytoplasmic transduction domain A"/>
    <property type="match status" value="1"/>
</dbReference>
<feature type="transmembrane region" description="Helical" evidence="17">
    <location>
        <begin position="336"/>
        <end position="355"/>
    </location>
</feature>
<comment type="subcellular location">
    <subcellularLocation>
        <location evidence="1">Endomembrane system</location>
        <topology evidence="1">Multi-pass membrane protein</topology>
    </subcellularLocation>
    <subcellularLocation>
        <location evidence="17">Membrane</location>
    </subcellularLocation>
</comment>
<keyword evidence="6 17" id="KW-0479">Metal-binding</keyword>
<evidence type="ECO:0000256" key="17">
    <source>
        <dbReference type="RuleBase" id="RU362081"/>
    </source>
</evidence>
<keyword evidence="12" id="KW-1278">Translocase</keyword>
<dbReference type="PRINTS" id="PR00119">
    <property type="entry name" value="CATATPASE"/>
</dbReference>
<evidence type="ECO:0000256" key="9">
    <source>
        <dbReference type="ARBA" id="ARBA00022796"/>
    </source>
</evidence>
<keyword evidence="10 17" id="KW-0067">ATP-binding</keyword>
<dbReference type="GO" id="GO:0055070">
    <property type="term" value="P:copper ion homeostasis"/>
    <property type="evidence" value="ECO:0007669"/>
    <property type="project" value="TreeGrafter"/>
</dbReference>
<dbReference type="InterPro" id="IPR008250">
    <property type="entry name" value="ATPase_P-typ_transduc_dom_A_sf"/>
</dbReference>
<dbReference type="GO" id="GO:0043682">
    <property type="term" value="F:P-type divalent copper transporter activity"/>
    <property type="evidence" value="ECO:0007669"/>
    <property type="project" value="TreeGrafter"/>
</dbReference>
<dbReference type="NCBIfam" id="TIGR01494">
    <property type="entry name" value="ATPase_P-type"/>
    <property type="match status" value="1"/>
</dbReference>
<evidence type="ECO:0000256" key="6">
    <source>
        <dbReference type="ARBA" id="ARBA00022723"/>
    </source>
</evidence>
<dbReference type="InterPro" id="IPR006122">
    <property type="entry name" value="HMA_Cu_ion-bd"/>
</dbReference>
<dbReference type="NCBIfam" id="TIGR01525">
    <property type="entry name" value="ATPase-IB_hvy"/>
    <property type="match status" value="1"/>
</dbReference>
<feature type="compositionally biased region" description="Basic and acidic residues" evidence="18">
    <location>
        <begin position="38"/>
        <end position="47"/>
    </location>
</feature>
<feature type="transmembrane region" description="Helical" evidence="17">
    <location>
        <begin position="294"/>
        <end position="316"/>
    </location>
</feature>
<dbReference type="EC" id="7.2.2.8" evidence="3"/>